<name>A0A1H6D1K5_9ACTN</name>
<proteinExistence type="predicted"/>
<feature type="compositionally biased region" description="Low complexity" evidence="1">
    <location>
        <begin position="20"/>
        <end position="29"/>
    </location>
</feature>
<dbReference type="PANTHER" id="PTHR41775">
    <property type="entry name" value="SECRETED PROTEIN-RELATED"/>
    <property type="match status" value="1"/>
</dbReference>
<keyword evidence="3" id="KW-0645">Protease</keyword>
<keyword evidence="2" id="KW-0812">Transmembrane</keyword>
<dbReference type="RefSeq" id="WP_407642881.1">
    <property type="nucleotide sequence ID" value="NZ_FNVU01000011.1"/>
</dbReference>
<dbReference type="GO" id="GO:0008237">
    <property type="term" value="F:metallopeptidase activity"/>
    <property type="evidence" value="ECO:0007669"/>
    <property type="project" value="UniProtKB-KW"/>
</dbReference>
<keyword evidence="4" id="KW-1185">Reference proteome</keyword>
<keyword evidence="2" id="KW-0472">Membrane</keyword>
<dbReference type="GO" id="GO:0006508">
    <property type="term" value="P:proteolysis"/>
    <property type="evidence" value="ECO:0007669"/>
    <property type="project" value="UniProtKB-KW"/>
</dbReference>
<organism evidence="3 4">
    <name type="scientific">Actinacidiphila yanglinensis</name>
    <dbReference type="NCBI Taxonomy" id="310779"/>
    <lineage>
        <taxon>Bacteria</taxon>
        <taxon>Bacillati</taxon>
        <taxon>Actinomycetota</taxon>
        <taxon>Actinomycetes</taxon>
        <taxon>Kitasatosporales</taxon>
        <taxon>Streptomycetaceae</taxon>
        <taxon>Actinacidiphila</taxon>
    </lineage>
</organism>
<dbReference type="EMBL" id="FNVU01000011">
    <property type="protein sequence ID" value="SEG79259.1"/>
    <property type="molecule type" value="Genomic_DNA"/>
</dbReference>
<evidence type="ECO:0000313" key="3">
    <source>
        <dbReference type="EMBL" id="SEG79259.1"/>
    </source>
</evidence>
<reference evidence="3 4" key="1">
    <citation type="submission" date="2016-10" db="EMBL/GenBank/DDBJ databases">
        <authorList>
            <person name="de Groot N.N."/>
        </authorList>
    </citation>
    <scope>NUCLEOTIDE SEQUENCE [LARGE SCALE GENOMIC DNA]</scope>
    <source>
        <strain evidence="3 4">CGMCC 4.2023</strain>
    </source>
</reference>
<sequence>MRLRRSDLAPDEPAGGTPGTGTAPRPSGAGRRALRAFAAAAAGFAALVAWTLMTGPAAGAAAGSACLLPRAAVHHSEGVDGWDGAYARPSGDVKALMVFLSFPGSTPELTPAQVAADHYPATGRFWETASYGKFRLHLHAESTWLRMPHPATDYLISRNWDAADRAAYLRDALATADPTVDFAGYDVIYLVADPDAPGVDSDATKVVNLAAPMTVDGNPIRRMVTVFEHHPPDRNVLAHETGHVFDLPDLYYQPPPGSSADWDTHVGDWDLMGSQFGLAPDPFAWHKWRLGWLGADQVGCITGIGTTYHDLSPDETPGGTKLLVVRTGPDSALAIEARTRTGNDRTACREGVLLYTVRSDRESGDGPIDVIDGHPGHSACGATSVYPALADAPLGVGESYAVPDGSTQVTVTGRQSDGTWSVRVSEVATHATDQDADTGAAG</sequence>
<dbReference type="InterPro" id="IPR008757">
    <property type="entry name" value="Peptidase_M6-like_domain"/>
</dbReference>
<keyword evidence="3" id="KW-0378">Hydrolase</keyword>
<evidence type="ECO:0000256" key="2">
    <source>
        <dbReference type="SAM" id="Phobius"/>
    </source>
</evidence>
<dbReference type="NCBIfam" id="TIGR03296">
    <property type="entry name" value="M6dom_TIGR03296"/>
    <property type="match status" value="1"/>
</dbReference>
<gene>
    <name evidence="3" type="ORF">SAMN05216223_111122</name>
</gene>
<evidence type="ECO:0000313" key="4">
    <source>
        <dbReference type="Proteomes" id="UP000236754"/>
    </source>
</evidence>
<dbReference type="AlphaFoldDB" id="A0A1H6D1K5"/>
<keyword evidence="2" id="KW-1133">Transmembrane helix</keyword>
<keyword evidence="3" id="KW-0482">Metalloprotease</keyword>
<evidence type="ECO:0000256" key="1">
    <source>
        <dbReference type="SAM" id="MobiDB-lite"/>
    </source>
</evidence>
<dbReference type="Proteomes" id="UP000236754">
    <property type="component" value="Unassembled WGS sequence"/>
</dbReference>
<accession>A0A1H6D1K5</accession>
<protein>
    <submittedName>
        <fullName evidence="3">M6 family metalloprotease domain-containing protein</fullName>
    </submittedName>
</protein>
<dbReference type="PANTHER" id="PTHR41775:SF1">
    <property type="entry name" value="PEPTIDASE M6-LIKE DOMAIN-CONTAINING PROTEIN"/>
    <property type="match status" value="1"/>
</dbReference>
<feature type="region of interest" description="Disordered" evidence="1">
    <location>
        <begin position="1"/>
        <end position="29"/>
    </location>
</feature>
<feature type="transmembrane region" description="Helical" evidence="2">
    <location>
        <begin position="33"/>
        <end position="53"/>
    </location>
</feature>